<accession>M7N3F6</accession>
<sequence length="146" mass="16215">MLQELGKWASVFFISMIKFVGGPLAGAATNLGYLETVALTTMGMMTTVLLFTLMGPRLRRGISQRLRGNRPAFSQKNRRFVKIWQRWGVFGVSFLTPLILTPILGALLANAFSHNRQKILLYMLGSALFWGLLLSGLVLSARQALL</sequence>
<feature type="transmembrane region" description="Helical" evidence="1">
    <location>
        <begin position="37"/>
        <end position="55"/>
    </location>
</feature>
<gene>
    <name evidence="2" type="ORF">ADICEAN_03105</name>
</gene>
<evidence type="ECO:0000313" key="3">
    <source>
        <dbReference type="Proteomes" id="UP000011910"/>
    </source>
</evidence>
<protein>
    <recommendedName>
        <fullName evidence="4">Small multi-drug export protein</fullName>
    </recommendedName>
</protein>
<dbReference type="Proteomes" id="UP000011910">
    <property type="component" value="Unassembled WGS sequence"/>
</dbReference>
<evidence type="ECO:0008006" key="4">
    <source>
        <dbReference type="Google" id="ProtNLM"/>
    </source>
</evidence>
<keyword evidence="3" id="KW-1185">Reference proteome</keyword>
<comment type="caution">
    <text evidence="2">The sequence shown here is derived from an EMBL/GenBank/DDBJ whole genome shotgun (WGS) entry which is preliminary data.</text>
</comment>
<proteinExistence type="predicted"/>
<feature type="transmembrane region" description="Helical" evidence="1">
    <location>
        <begin position="87"/>
        <end position="113"/>
    </location>
</feature>
<dbReference type="AlphaFoldDB" id="M7N3F6"/>
<keyword evidence="1" id="KW-0812">Transmembrane</keyword>
<evidence type="ECO:0000313" key="2">
    <source>
        <dbReference type="EMBL" id="EMR01746.1"/>
    </source>
</evidence>
<keyword evidence="1" id="KW-0472">Membrane</keyword>
<dbReference type="EMBL" id="AODQ01000092">
    <property type="protein sequence ID" value="EMR01746.1"/>
    <property type="molecule type" value="Genomic_DNA"/>
</dbReference>
<keyword evidence="1" id="KW-1133">Transmembrane helix</keyword>
<organism evidence="2 3">
    <name type="scientific">Cesiribacter andamanensis AMV16</name>
    <dbReference type="NCBI Taxonomy" id="1279009"/>
    <lineage>
        <taxon>Bacteria</taxon>
        <taxon>Pseudomonadati</taxon>
        <taxon>Bacteroidota</taxon>
        <taxon>Cytophagia</taxon>
        <taxon>Cytophagales</taxon>
        <taxon>Cesiribacteraceae</taxon>
        <taxon>Cesiribacter</taxon>
    </lineage>
</organism>
<name>M7N3F6_9BACT</name>
<evidence type="ECO:0000256" key="1">
    <source>
        <dbReference type="SAM" id="Phobius"/>
    </source>
</evidence>
<dbReference type="OrthoDB" id="1467737at2"/>
<feature type="transmembrane region" description="Helical" evidence="1">
    <location>
        <begin position="119"/>
        <end position="141"/>
    </location>
</feature>
<feature type="transmembrane region" description="Helical" evidence="1">
    <location>
        <begin position="12"/>
        <end position="31"/>
    </location>
</feature>
<dbReference type="eggNOG" id="ENOG5033075">
    <property type="taxonomic scope" value="Bacteria"/>
</dbReference>
<reference evidence="2 3" key="1">
    <citation type="journal article" date="2013" name="Genome Announc.">
        <title>Draft Genome Sequence of Cesiribacter andamanensis Strain AMV16T, Isolated from a Soil Sample from a Mud Volcano in the Andaman Islands, India.</title>
        <authorList>
            <person name="Shivaji S."/>
            <person name="Ara S."/>
            <person name="Begum Z."/>
            <person name="Srinivas T.N."/>
            <person name="Singh A."/>
            <person name="Kumar Pinnaka A."/>
        </authorList>
    </citation>
    <scope>NUCLEOTIDE SEQUENCE [LARGE SCALE GENOMIC DNA]</scope>
    <source>
        <strain evidence="2 3">AMV16</strain>
    </source>
</reference>
<dbReference type="PATRIC" id="fig|1279009.4.peg.3151"/>
<dbReference type="STRING" id="1279009.ADICEAN_03105"/>